<evidence type="ECO:0000256" key="1">
    <source>
        <dbReference type="SAM" id="MobiDB-lite"/>
    </source>
</evidence>
<dbReference type="Pfam" id="PF13472">
    <property type="entry name" value="Lipase_GDSL_2"/>
    <property type="match status" value="1"/>
</dbReference>
<sequence length="325" mass="37159">MRKLIAILTAAVLCFSAARAQGQFRRVKDIAKRAVKAASERSGRISNTRGKTRKKGARKKAAAKKRAATKDPAWVKPMRDVHAKFKGTRGTFAHFGDSITASRAFWSSMKYSHKNMDKDARAAFNLVKAYMRDECWSDWKEDKFGNKGRMTIRWAHKNVDTWLKTLKPEAALIMFGTNDLHALKVEEYEKKTREVVQKCLDNGTVVILSTIPPRHRYDAKAKTFVQAVRRIAKDMKVPLCDYYKAIMDRRPDDWDGTLAKFDEGGWKGYDVPTLIARDGVHPSNCKKHRGDYSKKGLKNNGFVLRNYVVVHAYAEAVRKVFKSRR</sequence>
<protein>
    <recommendedName>
        <fullName evidence="2">SGNH hydrolase-type esterase domain-containing protein</fullName>
    </recommendedName>
</protein>
<evidence type="ECO:0000313" key="3">
    <source>
        <dbReference type="EMBL" id="KKL67443.1"/>
    </source>
</evidence>
<dbReference type="InterPro" id="IPR051532">
    <property type="entry name" value="Ester_Hydrolysis_Enzymes"/>
</dbReference>
<feature type="domain" description="SGNH hydrolase-type esterase" evidence="2">
    <location>
        <begin position="95"/>
        <end position="283"/>
    </location>
</feature>
<dbReference type="PANTHER" id="PTHR30383">
    <property type="entry name" value="THIOESTERASE 1/PROTEASE 1/LYSOPHOSPHOLIPASE L1"/>
    <property type="match status" value="1"/>
</dbReference>
<gene>
    <name evidence="3" type="ORF">LCGC14_2134930</name>
</gene>
<name>A0A0F9E097_9ZZZZ</name>
<evidence type="ECO:0000259" key="2">
    <source>
        <dbReference type="Pfam" id="PF13472"/>
    </source>
</evidence>
<dbReference type="AlphaFoldDB" id="A0A0F9E097"/>
<dbReference type="InterPro" id="IPR036514">
    <property type="entry name" value="SGNH_hydro_sf"/>
</dbReference>
<dbReference type="Gene3D" id="3.40.50.1110">
    <property type="entry name" value="SGNH hydrolase"/>
    <property type="match status" value="1"/>
</dbReference>
<comment type="caution">
    <text evidence="3">The sequence shown here is derived from an EMBL/GenBank/DDBJ whole genome shotgun (WGS) entry which is preliminary data.</text>
</comment>
<organism evidence="3">
    <name type="scientific">marine sediment metagenome</name>
    <dbReference type="NCBI Taxonomy" id="412755"/>
    <lineage>
        <taxon>unclassified sequences</taxon>
        <taxon>metagenomes</taxon>
        <taxon>ecological metagenomes</taxon>
    </lineage>
</organism>
<feature type="compositionally biased region" description="Basic residues" evidence="1">
    <location>
        <begin position="50"/>
        <end position="67"/>
    </location>
</feature>
<dbReference type="InterPro" id="IPR013830">
    <property type="entry name" value="SGNH_hydro"/>
</dbReference>
<accession>A0A0F9E097</accession>
<dbReference type="PANTHER" id="PTHR30383:SF5">
    <property type="entry name" value="SGNH HYDROLASE-TYPE ESTERASE DOMAIN-CONTAINING PROTEIN"/>
    <property type="match status" value="1"/>
</dbReference>
<dbReference type="SUPFAM" id="SSF52266">
    <property type="entry name" value="SGNH hydrolase"/>
    <property type="match status" value="1"/>
</dbReference>
<dbReference type="EMBL" id="LAZR01026855">
    <property type="protein sequence ID" value="KKL67443.1"/>
    <property type="molecule type" value="Genomic_DNA"/>
</dbReference>
<dbReference type="GO" id="GO:0004622">
    <property type="term" value="F:phosphatidylcholine lysophospholipase activity"/>
    <property type="evidence" value="ECO:0007669"/>
    <property type="project" value="TreeGrafter"/>
</dbReference>
<reference evidence="3" key="1">
    <citation type="journal article" date="2015" name="Nature">
        <title>Complex archaea that bridge the gap between prokaryotes and eukaryotes.</title>
        <authorList>
            <person name="Spang A."/>
            <person name="Saw J.H."/>
            <person name="Jorgensen S.L."/>
            <person name="Zaremba-Niedzwiedzka K."/>
            <person name="Martijn J."/>
            <person name="Lind A.E."/>
            <person name="van Eijk R."/>
            <person name="Schleper C."/>
            <person name="Guy L."/>
            <person name="Ettema T.J."/>
        </authorList>
    </citation>
    <scope>NUCLEOTIDE SEQUENCE</scope>
</reference>
<feature type="region of interest" description="Disordered" evidence="1">
    <location>
        <begin position="39"/>
        <end position="71"/>
    </location>
</feature>
<proteinExistence type="predicted"/>